<evidence type="ECO:0000259" key="5">
    <source>
        <dbReference type="PROSITE" id="PS50054"/>
    </source>
</evidence>
<evidence type="ECO:0000259" key="6">
    <source>
        <dbReference type="PROSITE" id="PS50056"/>
    </source>
</evidence>
<accession>A0A8X8YIQ7</accession>
<dbReference type="GO" id="GO:0005737">
    <property type="term" value="C:cytoplasm"/>
    <property type="evidence" value="ECO:0007669"/>
    <property type="project" value="TreeGrafter"/>
</dbReference>
<dbReference type="Proteomes" id="UP000298416">
    <property type="component" value="Unassembled WGS sequence"/>
</dbReference>
<dbReference type="PROSITE" id="PS50054">
    <property type="entry name" value="TYR_PHOSPHATASE_DUAL"/>
    <property type="match status" value="1"/>
</dbReference>
<dbReference type="InterPro" id="IPR000340">
    <property type="entry name" value="Dual-sp_phosphatase_cat-dom"/>
</dbReference>
<dbReference type="GO" id="GO:0033550">
    <property type="term" value="F:MAP kinase tyrosine phosphatase activity"/>
    <property type="evidence" value="ECO:0007669"/>
    <property type="project" value="TreeGrafter"/>
</dbReference>
<dbReference type="PANTHER" id="PTHR10159:SF511">
    <property type="entry name" value="DUAL SPECIFICITY PROTEIN PHOSPHATASE 1"/>
    <property type="match status" value="1"/>
</dbReference>
<keyword evidence="3" id="KW-0378">Hydrolase</keyword>
<evidence type="ECO:0000256" key="1">
    <source>
        <dbReference type="ARBA" id="ARBA00008601"/>
    </source>
</evidence>
<proteinExistence type="inferred from homology"/>
<dbReference type="PROSITE" id="PS50056">
    <property type="entry name" value="TYR_PHOSPHATASE_2"/>
    <property type="match status" value="1"/>
</dbReference>
<sequence>MQHRFISEGDKSTAEISLLAMAGDAYKEHVAGLLKVIRASKIVKEDSIPCLIEDGLFLGSLGAANNKTALKALNVTHILTVAHSLIPSHPNDFVYKIIQGSGENFDVTNIRSMLLFQGIFRDTEDAKLSQYFDECFAFIDEAKVSGGGVLVHCFLGRSRRVACFRLSGKHLSVTVVVAYLMFKHGMSLSEAVDHVRVKRPMMCPNQGFISQLEEYAKYLQDAKNKDRAAHEPEKSGSSV</sequence>
<gene>
    <name evidence="7" type="ORF">SASPL_103793</name>
</gene>
<dbReference type="EMBL" id="PNBA02000002">
    <property type="protein sequence ID" value="KAG6432219.1"/>
    <property type="molecule type" value="Genomic_DNA"/>
</dbReference>
<feature type="domain" description="Tyrosine-protein phosphatase" evidence="5">
    <location>
        <begin position="48"/>
        <end position="221"/>
    </location>
</feature>
<reference evidence="7" key="1">
    <citation type="submission" date="2018-01" db="EMBL/GenBank/DDBJ databases">
        <authorList>
            <person name="Mao J.F."/>
        </authorList>
    </citation>
    <scope>NUCLEOTIDE SEQUENCE</scope>
    <source>
        <strain evidence="7">Huo1</strain>
        <tissue evidence="7">Leaf</tissue>
    </source>
</reference>
<dbReference type="PANTHER" id="PTHR10159">
    <property type="entry name" value="DUAL SPECIFICITY PROTEIN PHOSPHATASE"/>
    <property type="match status" value="1"/>
</dbReference>
<organism evidence="7">
    <name type="scientific">Salvia splendens</name>
    <name type="common">Scarlet sage</name>
    <dbReference type="NCBI Taxonomy" id="180675"/>
    <lineage>
        <taxon>Eukaryota</taxon>
        <taxon>Viridiplantae</taxon>
        <taxon>Streptophyta</taxon>
        <taxon>Embryophyta</taxon>
        <taxon>Tracheophyta</taxon>
        <taxon>Spermatophyta</taxon>
        <taxon>Magnoliopsida</taxon>
        <taxon>eudicotyledons</taxon>
        <taxon>Gunneridae</taxon>
        <taxon>Pentapetalae</taxon>
        <taxon>asterids</taxon>
        <taxon>lamiids</taxon>
        <taxon>Lamiales</taxon>
        <taxon>Lamiaceae</taxon>
        <taxon>Nepetoideae</taxon>
        <taxon>Mentheae</taxon>
        <taxon>Salviinae</taxon>
        <taxon>Salvia</taxon>
        <taxon>Salvia subgen. Calosphace</taxon>
        <taxon>core Calosphace</taxon>
    </lineage>
</organism>
<protein>
    <recommendedName>
        <fullName evidence="2">protein-tyrosine-phosphatase</fullName>
        <ecNumber evidence="2">3.1.3.48</ecNumber>
    </recommendedName>
</protein>
<comment type="similarity">
    <text evidence="1">Belongs to the protein-tyrosine phosphatase family. Non-receptor class dual specificity subfamily.</text>
</comment>
<name>A0A8X8YIQ7_SALSN</name>
<keyword evidence="4" id="KW-0904">Protein phosphatase</keyword>
<dbReference type="GO" id="GO:0043409">
    <property type="term" value="P:negative regulation of MAPK cascade"/>
    <property type="evidence" value="ECO:0007669"/>
    <property type="project" value="TreeGrafter"/>
</dbReference>
<evidence type="ECO:0000256" key="4">
    <source>
        <dbReference type="ARBA" id="ARBA00022912"/>
    </source>
</evidence>
<dbReference type="Pfam" id="PF00782">
    <property type="entry name" value="DSPc"/>
    <property type="match status" value="1"/>
</dbReference>
<dbReference type="GO" id="GO:0017017">
    <property type="term" value="F:MAP kinase tyrosine/serine/threonine phosphatase activity"/>
    <property type="evidence" value="ECO:0007669"/>
    <property type="project" value="TreeGrafter"/>
</dbReference>
<dbReference type="CDD" id="cd14498">
    <property type="entry name" value="DSP"/>
    <property type="match status" value="1"/>
</dbReference>
<reference evidence="7" key="2">
    <citation type="submission" date="2020-08" db="EMBL/GenBank/DDBJ databases">
        <title>Plant Genome Project.</title>
        <authorList>
            <person name="Zhang R.-G."/>
        </authorList>
    </citation>
    <scope>NUCLEOTIDE SEQUENCE</scope>
    <source>
        <strain evidence="7">Huo1</strain>
        <tissue evidence="7">Leaf</tissue>
    </source>
</reference>
<dbReference type="InterPro" id="IPR000387">
    <property type="entry name" value="Tyr_Pase_dom"/>
</dbReference>
<keyword evidence="8" id="KW-1185">Reference proteome</keyword>
<dbReference type="GO" id="GO:0008330">
    <property type="term" value="F:protein tyrosine/threonine phosphatase activity"/>
    <property type="evidence" value="ECO:0007669"/>
    <property type="project" value="TreeGrafter"/>
</dbReference>
<evidence type="ECO:0000256" key="3">
    <source>
        <dbReference type="ARBA" id="ARBA00022801"/>
    </source>
</evidence>
<dbReference type="SUPFAM" id="SSF52799">
    <property type="entry name" value="(Phosphotyrosine protein) phosphatases II"/>
    <property type="match status" value="1"/>
</dbReference>
<dbReference type="EC" id="3.1.3.48" evidence="2"/>
<comment type="caution">
    <text evidence="7">The sequence shown here is derived from an EMBL/GenBank/DDBJ whole genome shotgun (WGS) entry which is preliminary data.</text>
</comment>
<evidence type="ECO:0000313" key="8">
    <source>
        <dbReference type="Proteomes" id="UP000298416"/>
    </source>
</evidence>
<evidence type="ECO:0000313" key="7">
    <source>
        <dbReference type="EMBL" id="KAG6432219.1"/>
    </source>
</evidence>
<dbReference type="AlphaFoldDB" id="A0A8X8YIQ7"/>
<dbReference type="SMART" id="SM00195">
    <property type="entry name" value="DSPc"/>
    <property type="match status" value="1"/>
</dbReference>
<feature type="domain" description="Tyrosine specific protein phosphatases" evidence="6">
    <location>
        <begin position="129"/>
        <end position="202"/>
    </location>
</feature>
<dbReference type="Gene3D" id="3.90.190.10">
    <property type="entry name" value="Protein tyrosine phosphatase superfamily"/>
    <property type="match status" value="1"/>
</dbReference>
<evidence type="ECO:0000256" key="2">
    <source>
        <dbReference type="ARBA" id="ARBA00013064"/>
    </source>
</evidence>
<dbReference type="InterPro" id="IPR020422">
    <property type="entry name" value="TYR_PHOSPHATASE_DUAL_dom"/>
</dbReference>
<dbReference type="InterPro" id="IPR029021">
    <property type="entry name" value="Prot-tyrosine_phosphatase-like"/>
</dbReference>